<protein>
    <submittedName>
        <fullName evidence="2">Uncharacterized protein</fullName>
    </submittedName>
</protein>
<evidence type="ECO:0000313" key="2">
    <source>
        <dbReference type="EMBL" id="KAJ1360567.1"/>
    </source>
</evidence>
<accession>A0AAD5QSH8</accession>
<name>A0AAD5QSH8_PARTN</name>
<sequence length="176" mass="20253">MEVSIYRSMLVSTLDGQSTPNYHTNKENSTTDSEDLQRSLSSNDTCYGLEKLIDSDAGERNLEAFVKPRPEDDKWVTLAHQYFDREKNVAVRHCNVRSNAVPVKGGIESFRLLLYHCWAKLPELLPESEIGIGRLLYAEYRARRYPLPADPPRFSLSKAYCELSLRPEKRYSVPRP</sequence>
<gene>
    <name evidence="2" type="ORF">KIN20_019580</name>
</gene>
<organism evidence="2 3">
    <name type="scientific">Parelaphostrongylus tenuis</name>
    <name type="common">Meningeal worm</name>
    <dbReference type="NCBI Taxonomy" id="148309"/>
    <lineage>
        <taxon>Eukaryota</taxon>
        <taxon>Metazoa</taxon>
        <taxon>Ecdysozoa</taxon>
        <taxon>Nematoda</taxon>
        <taxon>Chromadorea</taxon>
        <taxon>Rhabditida</taxon>
        <taxon>Rhabditina</taxon>
        <taxon>Rhabditomorpha</taxon>
        <taxon>Strongyloidea</taxon>
        <taxon>Metastrongylidae</taxon>
        <taxon>Parelaphostrongylus</taxon>
    </lineage>
</organism>
<evidence type="ECO:0000256" key="1">
    <source>
        <dbReference type="SAM" id="MobiDB-lite"/>
    </source>
</evidence>
<dbReference type="Proteomes" id="UP001196413">
    <property type="component" value="Unassembled WGS sequence"/>
</dbReference>
<keyword evidence="3" id="KW-1185">Reference proteome</keyword>
<feature type="region of interest" description="Disordered" evidence="1">
    <location>
        <begin position="16"/>
        <end position="40"/>
    </location>
</feature>
<proteinExistence type="predicted"/>
<reference evidence="2" key="1">
    <citation type="submission" date="2021-06" db="EMBL/GenBank/DDBJ databases">
        <title>Parelaphostrongylus tenuis whole genome reference sequence.</title>
        <authorList>
            <person name="Garwood T.J."/>
            <person name="Larsen P.A."/>
            <person name="Fountain-Jones N.M."/>
            <person name="Garbe J.R."/>
            <person name="Macchietto M.G."/>
            <person name="Kania S.A."/>
            <person name="Gerhold R.W."/>
            <person name="Richards J.E."/>
            <person name="Wolf T.M."/>
        </authorList>
    </citation>
    <scope>NUCLEOTIDE SEQUENCE</scope>
    <source>
        <strain evidence="2">MNPRO001-30</strain>
        <tissue evidence="2">Meninges</tissue>
    </source>
</reference>
<dbReference type="AlphaFoldDB" id="A0AAD5QSH8"/>
<comment type="caution">
    <text evidence="2">The sequence shown here is derived from an EMBL/GenBank/DDBJ whole genome shotgun (WGS) entry which is preliminary data.</text>
</comment>
<evidence type="ECO:0000313" key="3">
    <source>
        <dbReference type="Proteomes" id="UP001196413"/>
    </source>
</evidence>
<feature type="compositionally biased region" description="Polar residues" evidence="1">
    <location>
        <begin position="16"/>
        <end position="31"/>
    </location>
</feature>
<dbReference type="EMBL" id="JAHQIW010003910">
    <property type="protein sequence ID" value="KAJ1360567.1"/>
    <property type="molecule type" value="Genomic_DNA"/>
</dbReference>